<keyword evidence="1" id="KW-0378">Hydrolase</keyword>
<proteinExistence type="predicted"/>
<dbReference type="GO" id="GO:0005829">
    <property type="term" value="C:cytosol"/>
    <property type="evidence" value="ECO:0007669"/>
    <property type="project" value="TreeGrafter"/>
</dbReference>
<dbReference type="EMBL" id="UINC01108907">
    <property type="protein sequence ID" value="SVC75356.1"/>
    <property type="molecule type" value="Genomic_DNA"/>
</dbReference>
<dbReference type="InterPro" id="IPR001345">
    <property type="entry name" value="PG/BPGM_mutase_AS"/>
</dbReference>
<evidence type="ECO:0000313" key="2">
    <source>
        <dbReference type="EMBL" id="SVC75356.1"/>
    </source>
</evidence>
<name>A0A382PQ49_9ZZZZ</name>
<feature type="non-terminal residue" evidence="2">
    <location>
        <position position="146"/>
    </location>
</feature>
<gene>
    <name evidence="2" type="ORF">METZ01_LOCUS328210</name>
</gene>
<dbReference type="GO" id="GO:0043456">
    <property type="term" value="P:regulation of pentose-phosphate shunt"/>
    <property type="evidence" value="ECO:0007669"/>
    <property type="project" value="TreeGrafter"/>
</dbReference>
<dbReference type="PROSITE" id="PS00175">
    <property type="entry name" value="PG_MUTASE"/>
    <property type="match status" value="1"/>
</dbReference>
<dbReference type="GO" id="GO:0004331">
    <property type="term" value="F:fructose-2,6-bisphosphate 2-phosphatase activity"/>
    <property type="evidence" value="ECO:0007669"/>
    <property type="project" value="TreeGrafter"/>
</dbReference>
<dbReference type="PANTHER" id="PTHR46517">
    <property type="entry name" value="FRUCTOSE-2,6-BISPHOSPHATASE TIGAR"/>
    <property type="match status" value="1"/>
</dbReference>
<sequence>MSQVTRITLVRHGETEWNVSGRWQGHADAPLTAHGEAQAKALGERFKGGTFDACYTSDLGRAVHTSELVGTPSGMHFQTDERLRERDLGVIQGLTTSEMLDQCPDVYGSFRNDGPDYLVPEGESFRQFNERCVNAIEDFSVRHMGK</sequence>
<dbReference type="InterPro" id="IPR029033">
    <property type="entry name" value="His_PPase_superfam"/>
</dbReference>
<accession>A0A382PQ49</accession>
<dbReference type="Pfam" id="PF00300">
    <property type="entry name" value="His_Phos_1"/>
    <property type="match status" value="1"/>
</dbReference>
<dbReference type="InterPro" id="IPR013078">
    <property type="entry name" value="His_Pase_superF_clade-1"/>
</dbReference>
<dbReference type="SUPFAM" id="SSF53254">
    <property type="entry name" value="Phosphoglycerate mutase-like"/>
    <property type="match status" value="1"/>
</dbReference>
<dbReference type="GO" id="GO:0045820">
    <property type="term" value="P:negative regulation of glycolytic process"/>
    <property type="evidence" value="ECO:0007669"/>
    <property type="project" value="TreeGrafter"/>
</dbReference>
<dbReference type="AlphaFoldDB" id="A0A382PQ49"/>
<organism evidence="2">
    <name type="scientific">marine metagenome</name>
    <dbReference type="NCBI Taxonomy" id="408172"/>
    <lineage>
        <taxon>unclassified sequences</taxon>
        <taxon>metagenomes</taxon>
        <taxon>ecological metagenomes</taxon>
    </lineage>
</organism>
<dbReference type="PIRSF" id="PIRSF000709">
    <property type="entry name" value="6PFK_2-Ptase"/>
    <property type="match status" value="1"/>
</dbReference>
<reference evidence="2" key="1">
    <citation type="submission" date="2018-05" db="EMBL/GenBank/DDBJ databases">
        <authorList>
            <person name="Lanie J.A."/>
            <person name="Ng W.-L."/>
            <person name="Kazmierczak K.M."/>
            <person name="Andrzejewski T.M."/>
            <person name="Davidsen T.M."/>
            <person name="Wayne K.J."/>
            <person name="Tettelin H."/>
            <person name="Glass J.I."/>
            <person name="Rusch D."/>
            <person name="Podicherti R."/>
            <person name="Tsui H.-C.T."/>
            <person name="Winkler M.E."/>
        </authorList>
    </citation>
    <scope>NUCLEOTIDE SEQUENCE</scope>
</reference>
<dbReference type="CDD" id="cd07067">
    <property type="entry name" value="HP_PGM_like"/>
    <property type="match status" value="1"/>
</dbReference>
<dbReference type="SMART" id="SM00855">
    <property type="entry name" value="PGAM"/>
    <property type="match status" value="1"/>
</dbReference>
<dbReference type="PANTHER" id="PTHR46517:SF1">
    <property type="entry name" value="FRUCTOSE-2,6-BISPHOSPHATASE TIGAR"/>
    <property type="match status" value="1"/>
</dbReference>
<dbReference type="Gene3D" id="3.40.50.1240">
    <property type="entry name" value="Phosphoglycerate mutase-like"/>
    <property type="match status" value="1"/>
</dbReference>
<evidence type="ECO:0008006" key="3">
    <source>
        <dbReference type="Google" id="ProtNLM"/>
    </source>
</evidence>
<dbReference type="InterPro" id="IPR051695">
    <property type="entry name" value="Phosphoglycerate_Mutase"/>
</dbReference>
<evidence type="ECO:0000256" key="1">
    <source>
        <dbReference type="ARBA" id="ARBA00022801"/>
    </source>
</evidence>
<protein>
    <recommendedName>
        <fullName evidence="3">Histidine phosphatase family protein</fullName>
    </recommendedName>
</protein>